<dbReference type="OrthoDB" id="2125027at2759"/>
<keyword evidence="5 11" id="KW-0375">Hydrogen ion transport</keyword>
<evidence type="ECO:0000313" key="14">
    <source>
        <dbReference type="Proteomes" id="UP000886653"/>
    </source>
</evidence>
<keyword evidence="12" id="KW-1133">Transmembrane helix</keyword>
<evidence type="ECO:0000256" key="3">
    <source>
        <dbReference type="ARBA" id="ARBA00022448"/>
    </source>
</evidence>
<keyword evidence="6 11" id="KW-0999">Mitochondrion inner membrane</keyword>
<dbReference type="GO" id="GO:0015986">
    <property type="term" value="P:proton motive force-driven ATP synthesis"/>
    <property type="evidence" value="ECO:0007669"/>
    <property type="project" value="InterPro"/>
</dbReference>
<evidence type="ECO:0000256" key="6">
    <source>
        <dbReference type="ARBA" id="ARBA00022792"/>
    </source>
</evidence>
<keyword evidence="9 12" id="KW-0472">Membrane</keyword>
<dbReference type="GO" id="GO:0005743">
    <property type="term" value="C:mitochondrial inner membrane"/>
    <property type="evidence" value="ECO:0007669"/>
    <property type="project" value="UniProtKB-SubCell"/>
</dbReference>
<keyword evidence="10 11" id="KW-0066">ATP synthesis</keyword>
<dbReference type="Pfam" id="PF05680">
    <property type="entry name" value="ATP-synt_E"/>
    <property type="match status" value="1"/>
</dbReference>
<keyword evidence="7 11" id="KW-0406">Ion transport</keyword>
<keyword evidence="3 11" id="KW-0813">Transport</keyword>
<comment type="similarity">
    <text evidence="2 11">Belongs to the ATPase e subunit family.</text>
</comment>
<evidence type="ECO:0000256" key="9">
    <source>
        <dbReference type="ARBA" id="ARBA00023136"/>
    </source>
</evidence>
<proteinExistence type="inferred from homology"/>
<keyword evidence="4 11" id="KW-0138">CF(0)</keyword>
<name>A0A9P6TC29_9BASI</name>
<comment type="subunit">
    <text evidence="11">F-type ATPases have 2 components, CF(1) - the catalytic core - and CF(0) - the membrane proton channel. CF(1) and CF(0) have multiple subunits.</text>
</comment>
<comment type="function">
    <text evidence="11">Subunit e, of the mitochondrial membrane ATP synthase complex (F(1)F(0) ATP synthase or Complex V) that produces ATP from ADP in the presence of a proton gradient across the membrane which is generated by electron transport complexes of the respiratory chain. ATP synthase complex consist of a soluble F(1) head domain - the catalytic core - and a membrane F(1) domain - the membrane proton channel. These two domains are linked by a central stalk rotating inside the F(1) region and a stationary peripheral stalk. During catalysis, ATP synthesis in the catalytic domain of F(1) is coupled via a rotary mechanism of the central stalk subunits to proton translocation. In vivo, can only synthesize ATP although its ATP hydrolase activity can be activated artificially in vitro. Part of the complex F(0) domain.</text>
</comment>
<accession>A0A9P6TC29</accession>
<sequence length="92" mass="10531">MSPSVTVNVVRYSALTFGILYGIVHRRSLQTLKNNHQFSEEVHKREAWVDQAKQAWQRRQLQTSNQSNALTDPDSPLFDLEAFLTQLSTTSP</sequence>
<gene>
    <name evidence="13" type="ORF">CROQUDRAFT_656699</name>
</gene>
<evidence type="ECO:0000256" key="1">
    <source>
        <dbReference type="ARBA" id="ARBA00004273"/>
    </source>
</evidence>
<dbReference type="Proteomes" id="UP000886653">
    <property type="component" value="Unassembled WGS sequence"/>
</dbReference>
<protein>
    <recommendedName>
        <fullName evidence="11">ATP synthase F(0) complex subunit e, mitochondrial</fullName>
    </recommendedName>
</protein>
<evidence type="ECO:0000256" key="2">
    <source>
        <dbReference type="ARBA" id="ARBA00007333"/>
    </source>
</evidence>
<dbReference type="InterPro" id="IPR008386">
    <property type="entry name" value="ATP_synth_F0_esu_mt"/>
</dbReference>
<comment type="subcellular location">
    <subcellularLocation>
        <location evidence="1 11">Mitochondrion inner membrane</location>
    </subcellularLocation>
</comment>
<dbReference type="GO" id="GO:0045259">
    <property type="term" value="C:proton-transporting ATP synthase complex"/>
    <property type="evidence" value="ECO:0007669"/>
    <property type="project" value="UniProtKB-UniRule"/>
</dbReference>
<keyword evidence="8 11" id="KW-0496">Mitochondrion</keyword>
<evidence type="ECO:0000256" key="12">
    <source>
        <dbReference type="SAM" id="Phobius"/>
    </source>
</evidence>
<evidence type="ECO:0000256" key="10">
    <source>
        <dbReference type="ARBA" id="ARBA00023310"/>
    </source>
</evidence>
<dbReference type="EMBL" id="MU167254">
    <property type="protein sequence ID" value="KAG0146902.1"/>
    <property type="molecule type" value="Genomic_DNA"/>
</dbReference>
<dbReference type="GO" id="GO:0015078">
    <property type="term" value="F:proton transmembrane transporter activity"/>
    <property type="evidence" value="ECO:0007669"/>
    <property type="project" value="InterPro"/>
</dbReference>
<comment type="caution">
    <text evidence="13">The sequence shown here is derived from an EMBL/GenBank/DDBJ whole genome shotgun (WGS) entry which is preliminary data.</text>
</comment>
<evidence type="ECO:0000256" key="4">
    <source>
        <dbReference type="ARBA" id="ARBA00022547"/>
    </source>
</evidence>
<evidence type="ECO:0000256" key="11">
    <source>
        <dbReference type="RuleBase" id="RU367005"/>
    </source>
</evidence>
<keyword evidence="12" id="KW-0812">Transmembrane</keyword>
<dbReference type="AlphaFoldDB" id="A0A9P6TC29"/>
<keyword evidence="14" id="KW-1185">Reference proteome</keyword>
<organism evidence="13 14">
    <name type="scientific">Cronartium quercuum f. sp. fusiforme G11</name>
    <dbReference type="NCBI Taxonomy" id="708437"/>
    <lineage>
        <taxon>Eukaryota</taxon>
        <taxon>Fungi</taxon>
        <taxon>Dikarya</taxon>
        <taxon>Basidiomycota</taxon>
        <taxon>Pucciniomycotina</taxon>
        <taxon>Pucciniomycetes</taxon>
        <taxon>Pucciniales</taxon>
        <taxon>Coleosporiaceae</taxon>
        <taxon>Cronartium</taxon>
    </lineage>
</organism>
<feature type="transmembrane region" description="Helical" evidence="12">
    <location>
        <begin position="6"/>
        <end position="24"/>
    </location>
</feature>
<reference evidence="13" key="1">
    <citation type="submission" date="2013-11" db="EMBL/GenBank/DDBJ databases">
        <title>Genome sequence of the fusiform rust pathogen reveals effectors for host alternation and coevolution with pine.</title>
        <authorList>
            <consortium name="DOE Joint Genome Institute"/>
            <person name="Smith K."/>
            <person name="Pendleton A."/>
            <person name="Kubisiak T."/>
            <person name="Anderson C."/>
            <person name="Salamov A."/>
            <person name="Aerts A."/>
            <person name="Riley R."/>
            <person name="Clum A."/>
            <person name="Lindquist E."/>
            <person name="Ence D."/>
            <person name="Campbell M."/>
            <person name="Kronenberg Z."/>
            <person name="Feau N."/>
            <person name="Dhillon B."/>
            <person name="Hamelin R."/>
            <person name="Burleigh J."/>
            <person name="Smith J."/>
            <person name="Yandell M."/>
            <person name="Nelson C."/>
            <person name="Grigoriev I."/>
            <person name="Davis J."/>
        </authorList>
    </citation>
    <scope>NUCLEOTIDE SEQUENCE</scope>
    <source>
        <strain evidence="13">G11</strain>
    </source>
</reference>
<evidence type="ECO:0000256" key="8">
    <source>
        <dbReference type="ARBA" id="ARBA00023128"/>
    </source>
</evidence>
<evidence type="ECO:0000313" key="13">
    <source>
        <dbReference type="EMBL" id="KAG0146902.1"/>
    </source>
</evidence>
<evidence type="ECO:0000256" key="7">
    <source>
        <dbReference type="ARBA" id="ARBA00023065"/>
    </source>
</evidence>
<evidence type="ECO:0000256" key="5">
    <source>
        <dbReference type="ARBA" id="ARBA00022781"/>
    </source>
</evidence>